<proteinExistence type="predicted"/>
<evidence type="ECO:0000313" key="2">
    <source>
        <dbReference type="EMBL" id="PWN22595.1"/>
    </source>
</evidence>
<dbReference type="Proteomes" id="UP000245942">
    <property type="component" value="Unassembled WGS sequence"/>
</dbReference>
<reference evidence="2 3" key="1">
    <citation type="journal article" date="2018" name="Mol. Biol. Evol.">
        <title>Broad Genomic Sampling Reveals a Smut Pathogenic Ancestry of the Fungal Clade Ustilaginomycotina.</title>
        <authorList>
            <person name="Kijpornyongpan T."/>
            <person name="Mondo S.J."/>
            <person name="Barry K."/>
            <person name="Sandor L."/>
            <person name="Lee J."/>
            <person name="Lipzen A."/>
            <person name="Pangilinan J."/>
            <person name="LaButti K."/>
            <person name="Hainaut M."/>
            <person name="Henrissat B."/>
            <person name="Grigoriev I.V."/>
            <person name="Spatafora J.W."/>
            <person name="Aime M.C."/>
        </authorList>
    </citation>
    <scope>NUCLEOTIDE SEQUENCE [LARGE SCALE GENOMIC DNA]</scope>
    <source>
        <strain evidence="2 3">MCA 4718</strain>
    </source>
</reference>
<gene>
    <name evidence="2" type="ORF">BCV69DRAFT_292994</name>
</gene>
<feature type="region of interest" description="Disordered" evidence="1">
    <location>
        <begin position="435"/>
        <end position="525"/>
    </location>
</feature>
<accession>A0A316UHC8</accession>
<feature type="region of interest" description="Disordered" evidence="1">
    <location>
        <begin position="608"/>
        <end position="794"/>
    </location>
</feature>
<feature type="region of interest" description="Disordered" evidence="1">
    <location>
        <begin position="1"/>
        <end position="47"/>
    </location>
</feature>
<dbReference type="OrthoDB" id="248233at2759"/>
<protein>
    <submittedName>
        <fullName evidence="2">Uncharacterized protein</fullName>
    </submittedName>
</protein>
<sequence>MAGFSRSATLTDDGRAGHRSSSPWLDRRFSSSGTRAATSSSPSLAAAATAGAAASPSMLGSTGSSLSSASAFSPHSFSPIHPEPDKRGNLEYKLRILPVTPSRFSRLVTQLKWRLAEGGGLAVYEIGVLDDGTLIGLPQDEMRGSLTQLAMMGQALGADCEVRRCILVERGSAPTNDSEEAAAGQSPKLVPYRHKLGTSSKNQSAGLDNIVGLRALDNEEAAKVLGTGDNDQHASSWDFCITNSESEGDEYATGTDGAATSSGGATDTGTPLEEEDKSDEDGFAFSLSLSDDEDLAVRPPAQKVNDKSRRPSRPISNSPWQARTPDFSPTVSRASPVIAAQTRTATASSSGLLPALVEKHLTRDPSCDGPTKSSPPSGSILGLSPKQSSPDAASIDNSFEPRTSSPQFLPPPTQQQHPFTDLAGLDVEGVLRFTLDTRPNAAAKKTKRKSGRRGRVERERVEALLFSDTKVKEEEQPQEASSSSPHPQEPKAPSHSAANHPKQLPTKSQYSRGPRLERRARRLAELKAREREGEGLLFALSSAESDPSPASLEERVKWWRYAGLTFEDELPHYDSVRQAWVREVAEWLTVKEVRDLAECWAPEEVKDALANSDYPESITVEGDVQTPAPTTPAAEADATPCGETQVSRKSANRRKRQERRRAMGQDPEGHRRNNNSAYRPEFAPPPSSAVNIPARNGASTASTGQGGSRSHPLSRSQLSSFSDEDDEEEEDSFGMGLTLNIDETPEGVPATAGNGISTSSDTSTAAPVSVQQALATSPSPSATSTITSLGAGSFSSPETAIAVSGMTSDVARLKRSVQAEISKEDEEDTEKSLESLAASGKMRFIVEAVLSLRLREGEGKAARRGLSNKTARVYEAVVPEAARESAKEEEDDDDDDDDSEGMTGWTLD</sequence>
<feature type="compositionally biased region" description="Acidic residues" evidence="1">
    <location>
        <begin position="887"/>
        <end position="900"/>
    </location>
</feature>
<dbReference type="EMBL" id="KZ819323">
    <property type="protein sequence ID" value="PWN22595.1"/>
    <property type="molecule type" value="Genomic_DNA"/>
</dbReference>
<keyword evidence="3" id="KW-1185">Reference proteome</keyword>
<feature type="compositionally biased region" description="Low complexity" evidence="1">
    <location>
        <begin position="252"/>
        <end position="270"/>
    </location>
</feature>
<feature type="compositionally biased region" description="Acidic residues" evidence="1">
    <location>
        <begin position="722"/>
        <end position="732"/>
    </location>
</feature>
<feature type="compositionally biased region" description="Basic and acidic residues" evidence="1">
    <location>
        <begin position="514"/>
        <end position="525"/>
    </location>
</feature>
<feature type="compositionally biased region" description="Basic residues" evidence="1">
    <location>
        <begin position="444"/>
        <end position="453"/>
    </location>
</feature>
<feature type="compositionally biased region" description="Low complexity" evidence="1">
    <location>
        <begin position="626"/>
        <end position="640"/>
    </location>
</feature>
<feature type="compositionally biased region" description="Low complexity" evidence="1">
    <location>
        <begin position="374"/>
        <end position="385"/>
    </location>
</feature>
<feature type="compositionally biased region" description="Basic and acidic residues" evidence="1">
    <location>
        <begin position="660"/>
        <end position="671"/>
    </location>
</feature>
<feature type="compositionally biased region" description="Basic residues" evidence="1">
    <location>
        <begin position="650"/>
        <end position="659"/>
    </location>
</feature>
<feature type="region of interest" description="Disordered" evidence="1">
    <location>
        <begin position="877"/>
        <end position="908"/>
    </location>
</feature>
<feature type="compositionally biased region" description="Low complexity" evidence="1">
    <location>
        <begin position="30"/>
        <end position="47"/>
    </location>
</feature>
<feature type="region of interest" description="Disordered" evidence="1">
    <location>
        <begin position="362"/>
        <end position="423"/>
    </location>
</feature>
<dbReference type="GeneID" id="37015556"/>
<feature type="region of interest" description="Disordered" evidence="1">
    <location>
        <begin position="246"/>
        <end position="332"/>
    </location>
</feature>
<feature type="compositionally biased region" description="Polar residues" evidence="1">
    <location>
        <begin position="754"/>
        <end position="774"/>
    </location>
</feature>
<name>A0A316UHC8_9BASI</name>
<evidence type="ECO:0000256" key="1">
    <source>
        <dbReference type="SAM" id="MobiDB-lite"/>
    </source>
</evidence>
<organism evidence="2 3">
    <name type="scientific">Pseudomicrostroma glucosiphilum</name>
    <dbReference type="NCBI Taxonomy" id="1684307"/>
    <lineage>
        <taxon>Eukaryota</taxon>
        <taxon>Fungi</taxon>
        <taxon>Dikarya</taxon>
        <taxon>Basidiomycota</taxon>
        <taxon>Ustilaginomycotina</taxon>
        <taxon>Exobasidiomycetes</taxon>
        <taxon>Microstromatales</taxon>
        <taxon>Microstromatales incertae sedis</taxon>
        <taxon>Pseudomicrostroma</taxon>
    </lineage>
</organism>
<dbReference type="AlphaFoldDB" id="A0A316UHC8"/>
<feature type="compositionally biased region" description="Low complexity" evidence="1">
    <location>
        <begin position="775"/>
        <end position="788"/>
    </location>
</feature>
<evidence type="ECO:0000313" key="3">
    <source>
        <dbReference type="Proteomes" id="UP000245942"/>
    </source>
</evidence>
<dbReference type="RefSeq" id="XP_025349755.1">
    <property type="nucleotide sequence ID" value="XM_025493822.1"/>
</dbReference>
<feature type="compositionally biased region" description="Polar residues" evidence="1">
    <location>
        <begin position="1"/>
        <end position="10"/>
    </location>
</feature>
<feature type="compositionally biased region" description="Acidic residues" evidence="1">
    <location>
        <begin position="272"/>
        <end position="282"/>
    </location>
</feature>
<feature type="compositionally biased region" description="Polar residues" evidence="1">
    <location>
        <begin position="386"/>
        <end position="407"/>
    </location>
</feature>